<dbReference type="InterPro" id="IPR008780">
    <property type="entry name" value="Plasmodium_Vir"/>
</dbReference>
<accession>A0A0J9T047</accession>
<name>A0A0J9T047_PLAV1</name>
<dbReference type="Pfam" id="PF05795">
    <property type="entry name" value="Plasmodium_Vir"/>
    <property type="match status" value="1"/>
</dbReference>
<organism evidence="1 2">
    <name type="scientific">Plasmodium vivax (strain Brazil I)</name>
    <dbReference type="NCBI Taxonomy" id="1033975"/>
    <lineage>
        <taxon>Eukaryota</taxon>
        <taxon>Sar</taxon>
        <taxon>Alveolata</taxon>
        <taxon>Apicomplexa</taxon>
        <taxon>Aconoidasida</taxon>
        <taxon>Haemosporida</taxon>
        <taxon>Plasmodiidae</taxon>
        <taxon>Plasmodium</taxon>
        <taxon>Plasmodium (Plasmodium)</taxon>
    </lineage>
</organism>
<dbReference type="OrthoDB" id="10270055at2759"/>
<gene>
    <name evidence="1" type="ORF">PVBG_05447</name>
</gene>
<evidence type="ECO:0008006" key="3">
    <source>
        <dbReference type="Google" id="ProtNLM"/>
    </source>
</evidence>
<evidence type="ECO:0000313" key="1">
    <source>
        <dbReference type="EMBL" id="KMZ88489.1"/>
    </source>
</evidence>
<reference evidence="1 2" key="1">
    <citation type="submission" date="2011-08" db="EMBL/GenBank/DDBJ databases">
        <title>The Genome Sequence of Plasmodium vivax Brazil I.</title>
        <authorList>
            <consortium name="The Broad Institute Genome Sequencing Platform"/>
            <consortium name="The Broad Institute Genome Sequencing Center for Infectious Disease"/>
            <person name="Neafsey D."/>
            <person name="Carlton J."/>
            <person name="Barnwell J."/>
            <person name="Collins W."/>
            <person name="Escalante A."/>
            <person name="Mullikin J."/>
            <person name="Saul A."/>
            <person name="Guigo R."/>
            <person name="Camara F."/>
            <person name="Young S.K."/>
            <person name="Zeng Q."/>
            <person name="Gargeya S."/>
            <person name="Fitzgerald M."/>
            <person name="Haas B."/>
            <person name="Abouelleil A."/>
            <person name="Alvarado L."/>
            <person name="Arachchi H.M."/>
            <person name="Berlin A."/>
            <person name="Brown A."/>
            <person name="Chapman S.B."/>
            <person name="Chen Z."/>
            <person name="Dunbar C."/>
            <person name="Freedman E."/>
            <person name="Gearin G."/>
            <person name="Gellesch M."/>
            <person name="Goldberg J."/>
            <person name="Griggs A."/>
            <person name="Gujja S."/>
            <person name="Heiman D."/>
            <person name="Howarth C."/>
            <person name="Larson L."/>
            <person name="Lui A."/>
            <person name="MacDonald P.J.P."/>
            <person name="Montmayeur A."/>
            <person name="Murphy C."/>
            <person name="Neiman D."/>
            <person name="Pearson M."/>
            <person name="Priest M."/>
            <person name="Roberts A."/>
            <person name="Saif S."/>
            <person name="Shea T."/>
            <person name="Shenoy N."/>
            <person name="Sisk P."/>
            <person name="Stolte C."/>
            <person name="Sykes S."/>
            <person name="Wortman J."/>
            <person name="Nusbaum C."/>
            <person name="Birren B."/>
        </authorList>
    </citation>
    <scope>NUCLEOTIDE SEQUENCE [LARGE SCALE GENOMIC DNA]</scope>
    <source>
        <strain evidence="1 2">Brazil I</strain>
    </source>
</reference>
<evidence type="ECO:0000313" key="2">
    <source>
        <dbReference type="Proteomes" id="UP000053327"/>
    </source>
</evidence>
<sequence length="237" mass="28299">MVLPEFAKSYCLNPLPSKQIYDKWDSHLNSIEPNYKICKQGTQTYSNNDKIIKLCSMALFYLKNYDKSNKSESLTCNRCKLFNYWILDHLNKTFKDNYNLAFNWLYFVVNTVRDNSEVIRENNCELDFQISSDVKWKVKKEFYEYLIDYFQINTRAKLDHENCQKYQNYLQNNSLLNTYIEDILPEVEKKDLSKIYGKCQKVNQESLLSKLQNNTDYLIYDDSEDDKEKKVHGSSQC</sequence>
<dbReference type="AlphaFoldDB" id="A0A0J9T047"/>
<dbReference type="Proteomes" id="UP000053327">
    <property type="component" value="Unassembled WGS sequence"/>
</dbReference>
<dbReference type="EMBL" id="KQ234766">
    <property type="protein sequence ID" value="KMZ88489.1"/>
    <property type="molecule type" value="Genomic_DNA"/>
</dbReference>
<protein>
    <recommendedName>
        <fullName evidence="3">PIR Superfamily Protein</fullName>
    </recommendedName>
</protein>
<proteinExistence type="predicted"/>